<feature type="region of interest" description="Disordered" evidence="1">
    <location>
        <begin position="95"/>
        <end position="183"/>
    </location>
</feature>
<name>A0AB33T0X7_9MYCO</name>
<feature type="compositionally biased region" description="Polar residues" evidence="1">
    <location>
        <begin position="174"/>
        <end position="183"/>
    </location>
</feature>
<dbReference type="AlphaFoldDB" id="A0AB33T0X7"/>
<evidence type="ECO:0000256" key="1">
    <source>
        <dbReference type="SAM" id="MobiDB-lite"/>
    </source>
</evidence>
<feature type="compositionally biased region" description="Polar residues" evidence="1">
    <location>
        <begin position="112"/>
        <end position="127"/>
    </location>
</feature>
<protein>
    <recommendedName>
        <fullName evidence="4">Helix-turn-helix domain-containing protein</fullName>
    </recommendedName>
</protein>
<comment type="caution">
    <text evidence="2">The sequence shown here is derived from an EMBL/GenBank/DDBJ whole genome shotgun (WGS) entry which is preliminary data.</text>
</comment>
<evidence type="ECO:0000313" key="3">
    <source>
        <dbReference type="Proteomes" id="UP000038487"/>
    </source>
</evidence>
<dbReference type="Proteomes" id="UP000038487">
    <property type="component" value="Unassembled WGS sequence"/>
</dbReference>
<reference evidence="2 3" key="1">
    <citation type="submission" date="2015-03" db="EMBL/GenBank/DDBJ databases">
        <authorList>
            <consortium name="Pathogen Informatics"/>
            <person name="Murphy D."/>
        </authorList>
    </citation>
    <scope>NUCLEOTIDE SEQUENCE [LARGE SCALE GENOMIC DNA]</scope>
    <source>
        <strain evidence="2 3">PAP036</strain>
    </source>
</reference>
<dbReference type="RefSeq" id="WP_005090664.1">
    <property type="nucleotide sequence ID" value="NZ_CM125927.1"/>
</dbReference>
<organism evidence="2 3">
    <name type="scientific">Mycobacteroides abscessus</name>
    <dbReference type="NCBI Taxonomy" id="36809"/>
    <lineage>
        <taxon>Bacteria</taxon>
        <taxon>Bacillati</taxon>
        <taxon>Actinomycetota</taxon>
        <taxon>Actinomycetes</taxon>
        <taxon>Mycobacteriales</taxon>
        <taxon>Mycobacteriaceae</taxon>
        <taxon>Mycobacteroides</taxon>
    </lineage>
</organism>
<proteinExistence type="predicted"/>
<gene>
    <name evidence="2" type="ORF">ERS075527_02220</name>
</gene>
<feature type="compositionally biased region" description="Polar residues" evidence="1">
    <location>
        <begin position="135"/>
        <end position="147"/>
    </location>
</feature>
<accession>A0AB33T0X7</accession>
<evidence type="ECO:0008006" key="4">
    <source>
        <dbReference type="Google" id="ProtNLM"/>
    </source>
</evidence>
<evidence type="ECO:0000313" key="2">
    <source>
        <dbReference type="EMBL" id="CPT28110.1"/>
    </source>
</evidence>
<dbReference type="EMBL" id="CSUW01000004">
    <property type="protein sequence ID" value="CPT28110.1"/>
    <property type="molecule type" value="Genomic_DNA"/>
</dbReference>
<sequence length="264" mass="28194">MTPEQRRDWRDYVLGAKALTLAQRIVLLALETFADYADGTNARPGIEGLMRKCGLTERAVETALKRGRELGLIQRTANGFKRHAAVYRLVPIANTPHGGAGQNGDTPHGRAGQNSQSPHSGAGQRSDSPYGGASLTRTAVPPTTSGPHQKRGLRYGGTELDDPDAYAITPASRGRQSANGNETGTRCAKHAHIAPDAWVGESCRDCAALRKAATASEAERKRAAVQVIRDCPDCDDLGRIEVDDGLKPCPRHVSWAQAQGGRTA</sequence>